<dbReference type="InterPro" id="IPR029058">
    <property type="entry name" value="AB_hydrolase_fold"/>
</dbReference>
<dbReference type="AlphaFoldDB" id="A0A372JH30"/>
<feature type="domain" description="Thioesterase" evidence="2">
    <location>
        <begin position="2"/>
        <end position="199"/>
    </location>
</feature>
<dbReference type="PANTHER" id="PTHR11487">
    <property type="entry name" value="THIOESTERASE"/>
    <property type="match status" value="1"/>
</dbReference>
<proteinExistence type="inferred from homology"/>
<reference evidence="3 4" key="1">
    <citation type="submission" date="2018-08" db="EMBL/GenBank/DDBJ databases">
        <title>Actinomadura jelena sp. nov., a novel Actinomycete isolated from soil in Chad.</title>
        <authorList>
            <person name="Shi L."/>
        </authorList>
    </citation>
    <scope>NUCLEOTIDE SEQUENCE [LARGE SCALE GENOMIC DNA]</scope>
    <source>
        <strain evidence="3 4">NEAU-G17</strain>
    </source>
</reference>
<name>A0A372JH30_9ACTN</name>
<protein>
    <submittedName>
        <fullName evidence="3">Thioesterase</fullName>
    </submittedName>
</protein>
<dbReference type="OrthoDB" id="8480037at2"/>
<sequence>RAVQLPGREARIGLPPFHDAEALAAALAATAAGSRGDLFRRPFALFGHSMGALAAFEFARRLRADGLPGPVHLFVSSRPAPHLPPPSPGAHLLPDDRLLDRVRELGGTPPEVLADERLMRLVLPVLRADFAVNDGYVHRPGPPLGVPVTALGGRADADVPPAALAAWRTHTTARFRTRLFEGGHFYLRDDPEPLLRLVRETLSEG</sequence>
<dbReference type="RefSeq" id="WP_147341288.1">
    <property type="nucleotide sequence ID" value="NZ_QURH01000423.1"/>
</dbReference>
<dbReference type="SUPFAM" id="SSF53474">
    <property type="entry name" value="alpha/beta-Hydrolases"/>
    <property type="match status" value="1"/>
</dbReference>
<dbReference type="Gene3D" id="3.40.50.1820">
    <property type="entry name" value="alpha/beta hydrolase"/>
    <property type="match status" value="1"/>
</dbReference>
<gene>
    <name evidence="3" type="ORF">DZF91_23070</name>
</gene>
<feature type="non-terminal residue" evidence="3">
    <location>
        <position position="1"/>
    </location>
</feature>
<evidence type="ECO:0000259" key="2">
    <source>
        <dbReference type="Pfam" id="PF00975"/>
    </source>
</evidence>
<dbReference type="PANTHER" id="PTHR11487:SF0">
    <property type="entry name" value="S-ACYL FATTY ACID SYNTHASE THIOESTERASE, MEDIUM CHAIN"/>
    <property type="match status" value="1"/>
</dbReference>
<keyword evidence="4" id="KW-1185">Reference proteome</keyword>
<dbReference type="Proteomes" id="UP000261811">
    <property type="component" value="Unassembled WGS sequence"/>
</dbReference>
<evidence type="ECO:0000313" key="3">
    <source>
        <dbReference type="EMBL" id="RFU39313.1"/>
    </source>
</evidence>
<organism evidence="3 4">
    <name type="scientific">Actinomadura logoneensis</name>
    <dbReference type="NCBI Taxonomy" id="2293572"/>
    <lineage>
        <taxon>Bacteria</taxon>
        <taxon>Bacillati</taxon>
        <taxon>Actinomycetota</taxon>
        <taxon>Actinomycetes</taxon>
        <taxon>Streptosporangiales</taxon>
        <taxon>Thermomonosporaceae</taxon>
        <taxon>Actinomadura</taxon>
    </lineage>
</organism>
<evidence type="ECO:0000313" key="4">
    <source>
        <dbReference type="Proteomes" id="UP000261811"/>
    </source>
</evidence>
<dbReference type="EMBL" id="QURH01000423">
    <property type="protein sequence ID" value="RFU39313.1"/>
    <property type="molecule type" value="Genomic_DNA"/>
</dbReference>
<comment type="caution">
    <text evidence="3">The sequence shown here is derived from an EMBL/GenBank/DDBJ whole genome shotgun (WGS) entry which is preliminary data.</text>
</comment>
<comment type="similarity">
    <text evidence="1">Belongs to the thioesterase family.</text>
</comment>
<accession>A0A372JH30</accession>
<evidence type="ECO:0000256" key="1">
    <source>
        <dbReference type="ARBA" id="ARBA00007169"/>
    </source>
</evidence>
<dbReference type="GO" id="GO:0008610">
    <property type="term" value="P:lipid biosynthetic process"/>
    <property type="evidence" value="ECO:0007669"/>
    <property type="project" value="TreeGrafter"/>
</dbReference>
<dbReference type="Pfam" id="PF00975">
    <property type="entry name" value="Thioesterase"/>
    <property type="match status" value="1"/>
</dbReference>
<dbReference type="InterPro" id="IPR012223">
    <property type="entry name" value="TEII"/>
</dbReference>
<dbReference type="InterPro" id="IPR001031">
    <property type="entry name" value="Thioesterase"/>
</dbReference>